<evidence type="ECO:0000313" key="5">
    <source>
        <dbReference type="Proteomes" id="UP000184447"/>
    </source>
</evidence>
<dbReference type="GO" id="GO:0005737">
    <property type="term" value="C:cytoplasm"/>
    <property type="evidence" value="ECO:0007669"/>
    <property type="project" value="TreeGrafter"/>
</dbReference>
<gene>
    <name evidence="4" type="ORF">SAMN02745207_04086</name>
</gene>
<feature type="domain" description="Sulfatase N-terminal" evidence="3">
    <location>
        <begin position="5"/>
        <end position="356"/>
    </location>
</feature>
<dbReference type="EMBL" id="FQXM01000045">
    <property type="protein sequence ID" value="SHI05466.1"/>
    <property type="molecule type" value="Genomic_DNA"/>
</dbReference>
<dbReference type="Pfam" id="PF00884">
    <property type="entry name" value="Sulfatase"/>
    <property type="match status" value="1"/>
</dbReference>
<proteinExistence type="predicted"/>
<evidence type="ECO:0000256" key="1">
    <source>
        <dbReference type="ARBA" id="ARBA00022723"/>
    </source>
</evidence>
<dbReference type="PANTHER" id="PTHR45953:SF1">
    <property type="entry name" value="IDURONATE 2-SULFATASE"/>
    <property type="match status" value="1"/>
</dbReference>
<dbReference type="GO" id="GO:0008484">
    <property type="term" value="F:sulfuric ester hydrolase activity"/>
    <property type="evidence" value="ECO:0007669"/>
    <property type="project" value="TreeGrafter"/>
</dbReference>
<dbReference type="STRING" id="1121316.SAMN02745207_04086"/>
<dbReference type="SUPFAM" id="SSF53649">
    <property type="entry name" value="Alkaline phosphatase-like"/>
    <property type="match status" value="1"/>
</dbReference>
<reference evidence="4 5" key="1">
    <citation type="submission" date="2016-11" db="EMBL/GenBank/DDBJ databases">
        <authorList>
            <person name="Jaros S."/>
            <person name="Januszkiewicz K."/>
            <person name="Wedrychowicz H."/>
        </authorList>
    </citation>
    <scope>NUCLEOTIDE SEQUENCE [LARGE SCALE GENOMIC DNA]</scope>
    <source>
        <strain evidence="4 5">DSM 8605</strain>
    </source>
</reference>
<dbReference type="InterPro" id="IPR017850">
    <property type="entry name" value="Alkaline_phosphatase_core_sf"/>
</dbReference>
<accession>A0A1M5Y0H1</accession>
<dbReference type="OrthoDB" id="5901192at2"/>
<dbReference type="PANTHER" id="PTHR45953">
    <property type="entry name" value="IDURONATE 2-SULFATASE"/>
    <property type="match status" value="1"/>
</dbReference>
<evidence type="ECO:0000256" key="2">
    <source>
        <dbReference type="ARBA" id="ARBA00022801"/>
    </source>
</evidence>
<keyword evidence="1" id="KW-0479">Metal-binding</keyword>
<keyword evidence="5" id="KW-1185">Reference proteome</keyword>
<organism evidence="4 5">
    <name type="scientific">Clostridium grantii DSM 8605</name>
    <dbReference type="NCBI Taxonomy" id="1121316"/>
    <lineage>
        <taxon>Bacteria</taxon>
        <taxon>Bacillati</taxon>
        <taxon>Bacillota</taxon>
        <taxon>Clostridia</taxon>
        <taxon>Eubacteriales</taxon>
        <taxon>Clostridiaceae</taxon>
        <taxon>Clostridium</taxon>
    </lineage>
</organism>
<dbReference type="RefSeq" id="WP_073340881.1">
    <property type="nucleotide sequence ID" value="NZ_FQXM01000045.1"/>
</dbReference>
<keyword evidence="2" id="KW-0378">Hydrolase</keyword>
<name>A0A1M5Y0H1_9CLOT</name>
<dbReference type="InterPro" id="IPR000917">
    <property type="entry name" value="Sulfatase_N"/>
</dbReference>
<dbReference type="Gene3D" id="3.40.720.10">
    <property type="entry name" value="Alkaline Phosphatase, subunit A"/>
    <property type="match status" value="1"/>
</dbReference>
<dbReference type="Proteomes" id="UP000184447">
    <property type="component" value="Unassembled WGS sequence"/>
</dbReference>
<sequence length="459" mass="52125">MSKNPNLIFIMTDHQRADSIGMIQDGKEVTPNLNRMAKEATHFTSAYNACPLCVPARTALATGKAPISNGVVLNDFHGKKAGDYKPIHQYLHEAEYKVGHVGVHHIRIKPTLQERVNFDLWISEEEYNEFANNNGVNTKRCHLDGIVVKEKQENEVVEQYYSNTRASVFKHDKKYFKDIFFRDKAIEFISKQNDEPFALFVYFWAPHPPLIVPEPYASKFNADNLNVPSNVGITTNGEPSSRRRGVAAQMAEGISMDEWKKTWAAHLGLVNLADDCVGKIFNALKESGKEGDTIIVFTSDHGEHLGQHSMYQKMEMYDQAIRVPLLIKAPGANQQVIDTPVSHLDVVPTLLDFVGINIQDKFQGDSLKECIIDGKKLKEKDVFCQYSGNSRSGDIRRAVISGKYKYIYDGEDVPELFDLEEDPLEMTNLAFKPLYDEILSEMHKKCKKIAKEQGDWMRY</sequence>
<dbReference type="AlphaFoldDB" id="A0A1M5Y0H1"/>
<evidence type="ECO:0000313" key="4">
    <source>
        <dbReference type="EMBL" id="SHI05466.1"/>
    </source>
</evidence>
<evidence type="ECO:0000259" key="3">
    <source>
        <dbReference type="Pfam" id="PF00884"/>
    </source>
</evidence>
<protein>
    <submittedName>
        <fullName evidence="4">Arylsulfatase A</fullName>
    </submittedName>
</protein>
<dbReference type="GO" id="GO:0046872">
    <property type="term" value="F:metal ion binding"/>
    <property type="evidence" value="ECO:0007669"/>
    <property type="project" value="UniProtKB-KW"/>
</dbReference>